<feature type="compositionally biased region" description="Low complexity" evidence="1">
    <location>
        <begin position="332"/>
        <end position="341"/>
    </location>
</feature>
<dbReference type="OrthoDB" id="338531at2759"/>
<dbReference type="InterPro" id="IPR001606">
    <property type="entry name" value="ARID_dom"/>
</dbReference>
<feature type="domain" description="ARID" evidence="2">
    <location>
        <begin position="560"/>
        <end position="656"/>
    </location>
</feature>
<evidence type="ECO:0000313" key="3">
    <source>
        <dbReference type="EMBL" id="ORY57694.1"/>
    </source>
</evidence>
<keyword evidence="4" id="KW-1185">Reference proteome</keyword>
<comment type="caution">
    <text evidence="3">The sequence shown here is derived from an EMBL/GenBank/DDBJ whole genome shotgun (WGS) entry which is preliminary data.</text>
</comment>
<evidence type="ECO:0000259" key="2">
    <source>
        <dbReference type="PROSITE" id="PS51011"/>
    </source>
</evidence>
<dbReference type="GO" id="GO:0003677">
    <property type="term" value="F:DNA binding"/>
    <property type="evidence" value="ECO:0007669"/>
    <property type="project" value="InterPro"/>
</dbReference>
<dbReference type="STRING" id="106004.A0A1Y2DF11"/>
<feature type="compositionally biased region" description="Low complexity" evidence="1">
    <location>
        <begin position="936"/>
        <end position="953"/>
    </location>
</feature>
<feature type="region of interest" description="Disordered" evidence="1">
    <location>
        <begin position="896"/>
        <end position="975"/>
    </location>
</feature>
<feature type="compositionally biased region" description="Low complexity" evidence="1">
    <location>
        <begin position="810"/>
        <end position="840"/>
    </location>
</feature>
<evidence type="ECO:0000256" key="1">
    <source>
        <dbReference type="SAM" id="MobiDB-lite"/>
    </source>
</evidence>
<dbReference type="SUPFAM" id="SSF46774">
    <property type="entry name" value="ARID-like"/>
    <property type="match status" value="1"/>
</dbReference>
<organism evidence="3 4">
    <name type="scientific">Leucosporidium creatinivorum</name>
    <dbReference type="NCBI Taxonomy" id="106004"/>
    <lineage>
        <taxon>Eukaryota</taxon>
        <taxon>Fungi</taxon>
        <taxon>Dikarya</taxon>
        <taxon>Basidiomycota</taxon>
        <taxon>Pucciniomycotina</taxon>
        <taxon>Microbotryomycetes</taxon>
        <taxon>Leucosporidiales</taxon>
        <taxon>Leucosporidium</taxon>
    </lineage>
</organism>
<feature type="compositionally biased region" description="Pro residues" evidence="1">
    <location>
        <begin position="195"/>
        <end position="218"/>
    </location>
</feature>
<dbReference type="Proteomes" id="UP000193467">
    <property type="component" value="Unassembled WGS sequence"/>
</dbReference>
<dbReference type="AlphaFoldDB" id="A0A1Y2DF11"/>
<feature type="compositionally biased region" description="Low complexity" evidence="1">
    <location>
        <begin position="469"/>
        <end position="481"/>
    </location>
</feature>
<feature type="region of interest" description="Disordered" evidence="1">
    <location>
        <begin position="50"/>
        <end position="77"/>
    </location>
</feature>
<feature type="region of interest" description="Disordered" evidence="1">
    <location>
        <begin position="666"/>
        <end position="879"/>
    </location>
</feature>
<proteinExistence type="predicted"/>
<dbReference type="Pfam" id="PF01388">
    <property type="entry name" value="ARID"/>
    <property type="match status" value="1"/>
</dbReference>
<feature type="compositionally biased region" description="Basic and acidic residues" evidence="1">
    <location>
        <begin position="770"/>
        <end position="791"/>
    </location>
</feature>
<evidence type="ECO:0000313" key="4">
    <source>
        <dbReference type="Proteomes" id="UP000193467"/>
    </source>
</evidence>
<protein>
    <recommendedName>
        <fullName evidence="2">ARID domain-containing protein</fullName>
    </recommendedName>
</protein>
<dbReference type="InParanoid" id="A0A1Y2DF11"/>
<dbReference type="PROSITE" id="PS51011">
    <property type="entry name" value="ARID"/>
    <property type="match status" value="1"/>
</dbReference>
<reference evidence="3 4" key="1">
    <citation type="submission" date="2016-07" db="EMBL/GenBank/DDBJ databases">
        <title>Pervasive Adenine N6-methylation of Active Genes in Fungi.</title>
        <authorList>
            <consortium name="DOE Joint Genome Institute"/>
            <person name="Mondo S.J."/>
            <person name="Dannebaum R.O."/>
            <person name="Kuo R.C."/>
            <person name="Labutti K."/>
            <person name="Haridas S."/>
            <person name="Kuo A."/>
            <person name="Salamov A."/>
            <person name="Ahrendt S.R."/>
            <person name="Lipzen A."/>
            <person name="Sullivan W."/>
            <person name="Andreopoulos W.B."/>
            <person name="Clum A."/>
            <person name="Lindquist E."/>
            <person name="Daum C."/>
            <person name="Ramamoorthy G.K."/>
            <person name="Gryganskyi A."/>
            <person name="Culley D."/>
            <person name="Magnuson J.K."/>
            <person name="James T.Y."/>
            <person name="O'Malley M.A."/>
            <person name="Stajich J.E."/>
            <person name="Spatafora J.W."/>
            <person name="Visel A."/>
            <person name="Grigoriev I.V."/>
        </authorList>
    </citation>
    <scope>NUCLEOTIDE SEQUENCE [LARGE SCALE GENOMIC DNA]</scope>
    <source>
        <strain evidence="3 4">62-1032</strain>
    </source>
</reference>
<feature type="region of interest" description="Disordered" evidence="1">
    <location>
        <begin position="168"/>
        <end position="240"/>
    </location>
</feature>
<feature type="compositionally biased region" description="Low complexity" evidence="1">
    <location>
        <begin position="688"/>
        <end position="714"/>
    </location>
</feature>
<sequence>MQNSNSQWAAAHGGGESWHWSDLGSATAAGGGTSVSAGMAAAAAFDAQYSNSPQPLGARPSTQTNPPTPGFGAQQPGVQATLGDMNVMYDLLGQGALQQSQFDLLMGGGLGQEGLAGSLGGGYPQGAGVGEVQMRNSMLPYSSAPPQVGAYPPYNAVASSSAPNSFGYGAPSASQPPMLHQQLPNNVYSHSSWSPHPPPQQQHPPHQPPPPKPLPPHPAFQAYPSPPISAQIPLPGRPTIPPHVLASHVANLDRMSSLQNQMSEREAILGAGQRGRDPAIMAQLQSQLHILKAQHAPLMAQCQSFVHANGGHEIVGAEVHAYKMQQGGGGSVSRPSSQMQSRPPPSAPSYASSAPPPASATLPFSLPQSANARAFNNLPVTSAPPAPSPAPTFQPTYPSAAAPPQPHDLPSLPNLQPGAQTHTPPPTSSQPRPHPQPPQAFPQQPQQPPRPRPPPIARNSSDSLPPGLRAQMAAARRAQSTQPPPTPATPSVAMGNLNSNTPIMPMAVAPGLGGRTGTNDGSPGSRPLAPLPKARDLRSATAILADPAPGMPTLAQLQSQLSHEKFNSILPVVLGKQGIPLAARYTVGQGAFPVDLFQLYQTVMVTGHGGEKVSAESRWPSIAASLALPASDRDTVPQELGDLYKKVLMPFETVWSTALLDQRNQASAEKSRQKALNDSLESNGGGAPPATSGPPSTSGTPSSSGGAGFAPSHPGGAGGDARPPQYHASQFEIPRADPNDPKSAFRFGGVDFTLNPDTAVPLDMTNTTLHELRQKQEQERRPTAEAHEKIRASARAGGQIAPFTPPGPSASPSSWVGGAASAPGSVGSSLSRRSSTMTGTGDSGRFEELLDVGGDGEDGEGRRRKRTKSGEATMGGDSAFASSTSAAAVNFTLPTFPSTSSSTTFSDSTAPAALPPLPPSLSLPTNDDLFPQYLFGDSTGGSPPSTSISKSPDLLLTGVGPGDEDTPSSSIDLSGLGMGMGLGDWDTGASSGDLSAELSKWDAGTGLSDAAFNFEEELASWTAAGPGGGL</sequence>
<dbReference type="EMBL" id="MCGR01000081">
    <property type="protein sequence ID" value="ORY57694.1"/>
    <property type="molecule type" value="Genomic_DNA"/>
</dbReference>
<gene>
    <name evidence="3" type="ORF">BCR35DRAFT_309591</name>
</gene>
<feature type="compositionally biased region" description="Pro residues" evidence="1">
    <location>
        <begin position="382"/>
        <end position="392"/>
    </location>
</feature>
<dbReference type="Gene3D" id="1.10.150.60">
    <property type="entry name" value="ARID DNA-binding domain"/>
    <property type="match status" value="1"/>
</dbReference>
<feature type="compositionally biased region" description="Low complexity" evidence="1">
    <location>
        <begin position="896"/>
        <end position="912"/>
    </location>
</feature>
<accession>A0A1Y2DF11</accession>
<feature type="compositionally biased region" description="Pro residues" evidence="1">
    <location>
        <begin position="423"/>
        <end position="456"/>
    </location>
</feature>
<dbReference type="InterPro" id="IPR036431">
    <property type="entry name" value="ARID_dom_sf"/>
</dbReference>
<name>A0A1Y2DF11_9BASI</name>
<feature type="compositionally biased region" description="Polar residues" evidence="1">
    <location>
        <begin position="182"/>
        <end position="194"/>
    </location>
</feature>
<feature type="region of interest" description="Disordered" evidence="1">
    <location>
        <begin position="377"/>
        <end position="531"/>
    </location>
</feature>
<feature type="compositionally biased region" description="Polar residues" evidence="1">
    <location>
        <begin position="50"/>
        <end position="65"/>
    </location>
</feature>
<feature type="compositionally biased region" description="Polar residues" evidence="1">
    <location>
        <begin position="666"/>
        <end position="682"/>
    </location>
</feature>
<feature type="region of interest" description="Disordered" evidence="1">
    <location>
        <begin position="325"/>
        <end position="364"/>
    </location>
</feature>